<dbReference type="KEGG" id="nfn:NFRAN_1235"/>
<keyword evidence="2" id="KW-1185">Reference proteome</keyword>
<dbReference type="EMBL" id="LR216287">
    <property type="protein sequence ID" value="VFJ13557.1"/>
    <property type="molecule type" value="Genomic_DNA"/>
</dbReference>
<name>A0A484IBF1_9ARCH</name>
<dbReference type="AlphaFoldDB" id="A0A484IBF1"/>
<protein>
    <submittedName>
        <fullName evidence="1">Uncharacterized protein</fullName>
    </submittedName>
</protein>
<dbReference type="Proteomes" id="UP000294299">
    <property type="component" value="Chromosome NFRAN"/>
</dbReference>
<reference evidence="1 2" key="1">
    <citation type="submission" date="2019-02" db="EMBL/GenBank/DDBJ databases">
        <authorList>
            <person name="Lehtovirta-Morley E L."/>
        </authorList>
    </citation>
    <scope>NUCLEOTIDE SEQUENCE [LARGE SCALE GENOMIC DNA]</scope>
    <source>
        <strain evidence="1">NFRAN1</strain>
    </source>
</reference>
<accession>A0A484IBF1</accession>
<evidence type="ECO:0000313" key="1">
    <source>
        <dbReference type="EMBL" id="VFJ13557.1"/>
    </source>
</evidence>
<evidence type="ECO:0000313" key="2">
    <source>
        <dbReference type="Proteomes" id="UP000294299"/>
    </source>
</evidence>
<sequence length="51" mass="5964">MVNKSDNSIKNGFYLHQDKNRHGRQYMKNVDLGCNRFANSKPVRAKLQDII</sequence>
<organism evidence="1 2">
    <name type="scientific">Candidatus Nitrosocosmicus franklandianus</name>
    <dbReference type="NCBI Taxonomy" id="1798806"/>
    <lineage>
        <taxon>Archaea</taxon>
        <taxon>Nitrososphaerota</taxon>
        <taxon>Nitrososphaeria</taxon>
        <taxon>Nitrososphaerales</taxon>
        <taxon>Nitrososphaeraceae</taxon>
        <taxon>Candidatus Nitrosocosmicus</taxon>
    </lineage>
</organism>
<proteinExistence type="predicted"/>
<gene>
    <name evidence="1" type="ORF">NFRAN_1235</name>
</gene>